<dbReference type="Pfam" id="PF01352">
    <property type="entry name" value="KRAB"/>
    <property type="match status" value="1"/>
</dbReference>
<dbReference type="InterPro" id="IPR050169">
    <property type="entry name" value="Krueppel_C2H2_ZnF"/>
</dbReference>
<evidence type="ECO:0000259" key="2">
    <source>
        <dbReference type="PROSITE" id="PS50805"/>
    </source>
</evidence>
<dbReference type="PANTHER" id="PTHR23232">
    <property type="entry name" value="KRAB DOMAIN C2H2 ZINC FINGER"/>
    <property type="match status" value="1"/>
</dbReference>
<dbReference type="PANTHER" id="PTHR23232:SF152">
    <property type="entry name" value="ZINC FINGER PROTEIN 182"/>
    <property type="match status" value="1"/>
</dbReference>
<evidence type="ECO:0000313" key="3">
    <source>
        <dbReference type="EMBL" id="KAJ1111641.1"/>
    </source>
</evidence>
<dbReference type="EMBL" id="JANPWB010000013">
    <property type="protein sequence ID" value="KAJ1111641.1"/>
    <property type="molecule type" value="Genomic_DNA"/>
</dbReference>
<dbReference type="SMART" id="SM00349">
    <property type="entry name" value="KRAB"/>
    <property type="match status" value="1"/>
</dbReference>
<dbReference type="SUPFAM" id="SSF109640">
    <property type="entry name" value="KRAB domain (Kruppel-associated box)"/>
    <property type="match status" value="1"/>
</dbReference>
<name>A0AAV7N7Z7_PLEWA</name>
<protein>
    <recommendedName>
        <fullName evidence="2">KRAB domain-containing protein</fullName>
    </recommendedName>
</protein>
<dbReference type="Gene3D" id="6.10.140.140">
    <property type="match status" value="1"/>
</dbReference>
<dbReference type="InterPro" id="IPR036051">
    <property type="entry name" value="KRAB_dom_sf"/>
</dbReference>
<dbReference type="CDD" id="cd07765">
    <property type="entry name" value="KRAB_A-box"/>
    <property type="match status" value="1"/>
</dbReference>
<organism evidence="3 4">
    <name type="scientific">Pleurodeles waltl</name>
    <name type="common">Iberian ribbed newt</name>
    <dbReference type="NCBI Taxonomy" id="8319"/>
    <lineage>
        <taxon>Eukaryota</taxon>
        <taxon>Metazoa</taxon>
        <taxon>Chordata</taxon>
        <taxon>Craniata</taxon>
        <taxon>Vertebrata</taxon>
        <taxon>Euteleostomi</taxon>
        <taxon>Amphibia</taxon>
        <taxon>Batrachia</taxon>
        <taxon>Caudata</taxon>
        <taxon>Salamandroidea</taxon>
        <taxon>Salamandridae</taxon>
        <taxon>Pleurodelinae</taxon>
        <taxon>Pleurodeles</taxon>
    </lineage>
</organism>
<feature type="chain" id="PRO_5043440173" description="KRAB domain-containing protein" evidence="1">
    <location>
        <begin position="24"/>
        <end position="336"/>
    </location>
</feature>
<evidence type="ECO:0000313" key="4">
    <source>
        <dbReference type="Proteomes" id="UP001066276"/>
    </source>
</evidence>
<feature type="domain" description="KRAB" evidence="2">
    <location>
        <begin position="54"/>
        <end position="125"/>
    </location>
</feature>
<dbReference type="InterPro" id="IPR001909">
    <property type="entry name" value="KRAB"/>
</dbReference>
<keyword evidence="4" id="KW-1185">Reference proteome</keyword>
<keyword evidence="1" id="KW-0732">Signal</keyword>
<gene>
    <name evidence="3" type="ORF">NDU88_008958</name>
</gene>
<accession>A0AAV7N7Z7</accession>
<reference evidence="3" key="1">
    <citation type="journal article" date="2022" name="bioRxiv">
        <title>Sequencing and chromosome-scale assembly of the giantPleurodeles waltlgenome.</title>
        <authorList>
            <person name="Brown T."/>
            <person name="Elewa A."/>
            <person name="Iarovenko S."/>
            <person name="Subramanian E."/>
            <person name="Araus A.J."/>
            <person name="Petzold A."/>
            <person name="Susuki M."/>
            <person name="Suzuki K.-i.T."/>
            <person name="Hayashi T."/>
            <person name="Toyoda A."/>
            <person name="Oliveira C."/>
            <person name="Osipova E."/>
            <person name="Leigh N.D."/>
            <person name="Simon A."/>
            <person name="Yun M.H."/>
        </authorList>
    </citation>
    <scope>NUCLEOTIDE SEQUENCE</scope>
    <source>
        <strain evidence="3">20211129_DDA</strain>
        <tissue evidence="3">Liver</tissue>
    </source>
</reference>
<dbReference type="Proteomes" id="UP001066276">
    <property type="component" value="Chromosome 9"/>
</dbReference>
<feature type="signal peptide" evidence="1">
    <location>
        <begin position="1"/>
        <end position="23"/>
    </location>
</feature>
<dbReference type="AlphaFoldDB" id="A0AAV7N7Z7"/>
<comment type="caution">
    <text evidence="3">The sequence shown here is derived from an EMBL/GenBank/DDBJ whole genome shotgun (WGS) entry which is preliminary data.</text>
</comment>
<sequence length="336" mass="37534">MHQRATPLLLFVAALRISPGCISLRISPGCISELFLSYSLLQPFTSVLDASAPATFHDPSACFSEDEWKLLQEWQKELCRKVMKEIHQALISLGPLIATTVSSLRAREKAELCPTENQFCEGKHRMHQPSSFPFFEADTCSRKEEPVSICVDHLGAELRGRAAEPDHGLEVVSFCIKEEEVCSVKSPGPDRINRARSPASTVLPQYQQGLTRKVVDMVQNLEPGDERMTRKKKVEDGLKYPAKRPPPKAISGRISMMVLPSCDKEAHPRNLKWGETHPESIEEKTSHILSVSTRHYYFLYMRSVLTPHAGVPSMRSEVISARVVLCACAKLLASPC</sequence>
<dbReference type="PROSITE" id="PS50805">
    <property type="entry name" value="KRAB"/>
    <property type="match status" value="1"/>
</dbReference>
<dbReference type="GO" id="GO:0006355">
    <property type="term" value="P:regulation of DNA-templated transcription"/>
    <property type="evidence" value="ECO:0007669"/>
    <property type="project" value="InterPro"/>
</dbReference>
<evidence type="ECO:0000256" key="1">
    <source>
        <dbReference type="SAM" id="SignalP"/>
    </source>
</evidence>
<proteinExistence type="predicted"/>